<dbReference type="CDD" id="cd00082">
    <property type="entry name" value="HisKA"/>
    <property type="match status" value="1"/>
</dbReference>
<dbReference type="SUPFAM" id="SSF47384">
    <property type="entry name" value="Homodimeric domain of signal transducing histidine kinase"/>
    <property type="match status" value="1"/>
</dbReference>
<dbReference type="InterPro" id="IPR011006">
    <property type="entry name" value="CheY-like_superfamily"/>
</dbReference>
<dbReference type="Gene3D" id="3.30.565.10">
    <property type="entry name" value="Histidine kinase-like ATPase, C-terminal domain"/>
    <property type="match status" value="1"/>
</dbReference>
<evidence type="ECO:0000256" key="15">
    <source>
        <dbReference type="ARBA" id="ARBA00023136"/>
    </source>
</evidence>
<dbReference type="EC" id="2.7.13.3" evidence="3"/>
<comment type="subunit">
    <text evidence="17">At low DSF concentrations, interacts with RpfF.</text>
</comment>
<feature type="domain" description="Response regulatory" evidence="25">
    <location>
        <begin position="491"/>
        <end position="608"/>
    </location>
</feature>
<proteinExistence type="predicted"/>
<dbReference type="AlphaFoldDB" id="A0A4R6N9U2"/>
<evidence type="ECO:0000256" key="23">
    <source>
        <dbReference type="SAM" id="Phobius"/>
    </source>
</evidence>
<dbReference type="GO" id="GO:0000155">
    <property type="term" value="F:phosphorelay sensor kinase activity"/>
    <property type="evidence" value="ECO:0007669"/>
    <property type="project" value="InterPro"/>
</dbReference>
<evidence type="ECO:0000256" key="22">
    <source>
        <dbReference type="SAM" id="MobiDB-lite"/>
    </source>
</evidence>
<name>A0A4R6N9U2_9BURK</name>
<dbReference type="InterPro" id="IPR036641">
    <property type="entry name" value="HPT_dom_sf"/>
</dbReference>
<dbReference type="InterPro" id="IPR003661">
    <property type="entry name" value="HisK_dim/P_dom"/>
</dbReference>
<evidence type="ECO:0000256" key="8">
    <source>
        <dbReference type="ARBA" id="ARBA00022729"/>
    </source>
</evidence>
<evidence type="ECO:0000313" key="28">
    <source>
        <dbReference type="Proteomes" id="UP000295357"/>
    </source>
</evidence>
<dbReference type="SMART" id="SM00388">
    <property type="entry name" value="HisKA"/>
    <property type="match status" value="1"/>
</dbReference>
<dbReference type="SUPFAM" id="SSF47226">
    <property type="entry name" value="Histidine-containing phosphotransfer domain, HPT domain"/>
    <property type="match status" value="1"/>
</dbReference>
<evidence type="ECO:0000256" key="6">
    <source>
        <dbReference type="ARBA" id="ARBA00022679"/>
    </source>
</evidence>
<dbReference type="Gene3D" id="1.10.287.130">
    <property type="match status" value="1"/>
</dbReference>
<protein>
    <recommendedName>
        <fullName evidence="18">Sensory/regulatory protein RpfC</fullName>
        <ecNumber evidence="3">2.7.13.3</ecNumber>
    </recommendedName>
    <alternativeName>
        <fullName evidence="19">Virulence sensor protein BvgS</fullName>
    </alternativeName>
</protein>
<keyword evidence="12 23" id="KW-1133">Transmembrane helix</keyword>
<keyword evidence="13" id="KW-0902">Two-component regulatory system</keyword>
<feature type="region of interest" description="Disordered" evidence="22">
    <location>
        <begin position="610"/>
        <end position="636"/>
    </location>
</feature>
<keyword evidence="11" id="KW-0067">ATP-binding</keyword>
<dbReference type="EMBL" id="SNXE01000002">
    <property type="protein sequence ID" value="TDP12017.1"/>
    <property type="molecule type" value="Genomic_DNA"/>
</dbReference>
<evidence type="ECO:0000256" key="19">
    <source>
        <dbReference type="ARBA" id="ARBA00070152"/>
    </source>
</evidence>
<comment type="subcellular location">
    <subcellularLocation>
        <location evidence="2">Cell membrane</location>
        <topology evidence="2">Multi-pass membrane protein</topology>
    </subcellularLocation>
</comment>
<dbReference type="InterPro" id="IPR004358">
    <property type="entry name" value="Sig_transdc_His_kin-like_C"/>
</dbReference>
<dbReference type="Pfam" id="PF00072">
    <property type="entry name" value="Response_reg"/>
    <property type="match status" value="1"/>
</dbReference>
<dbReference type="SMART" id="SM00448">
    <property type="entry name" value="REC"/>
    <property type="match status" value="1"/>
</dbReference>
<keyword evidence="5 21" id="KW-0597">Phosphoprotein</keyword>
<accession>A0A4R6N9U2</accession>
<dbReference type="GO" id="GO:0005524">
    <property type="term" value="F:ATP binding"/>
    <property type="evidence" value="ECO:0007669"/>
    <property type="project" value="UniProtKB-KW"/>
</dbReference>
<keyword evidence="8" id="KW-0732">Signal</keyword>
<dbReference type="Proteomes" id="UP000295357">
    <property type="component" value="Unassembled WGS sequence"/>
</dbReference>
<evidence type="ECO:0000256" key="7">
    <source>
        <dbReference type="ARBA" id="ARBA00022692"/>
    </source>
</evidence>
<feature type="transmembrane region" description="Helical" evidence="23">
    <location>
        <begin position="187"/>
        <end position="210"/>
    </location>
</feature>
<comment type="caution">
    <text evidence="27">The sequence shown here is derived from an EMBL/GenBank/DDBJ whole genome shotgun (WGS) entry which is preliminary data.</text>
</comment>
<evidence type="ECO:0000259" key="25">
    <source>
        <dbReference type="PROSITE" id="PS50110"/>
    </source>
</evidence>
<dbReference type="Pfam" id="PF01627">
    <property type="entry name" value="Hpt"/>
    <property type="match status" value="1"/>
</dbReference>
<evidence type="ECO:0000259" key="26">
    <source>
        <dbReference type="PROSITE" id="PS50894"/>
    </source>
</evidence>
<evidence type="ECO:0000313" key="27">
    <source>
        <dbReference type="EMBL" id="TDP12017.1"/>
    </source>
</evidence>
<dbReference type="InterPro" id="IPR003594">
    <property type="entry name" value="HATPase_dom"/>
</dbReference>
<evidence type="ECO:0000256" key="20">
    <source>
        <dbReference type="PROSITE-ProRule" id="PRU00110"/>
    </source>
</evidence>
<dbReference type="Pfam" id="PF02518">
    <property type="entry name" value="HATPase_c"/>
    <property type="match status" value="1"/>
</dbReference>
<evidence type="ECO:0000259" key="24">
    <source>
        <dbReference type="PROSITE" id="PS50109"/>
    </source>
</evidence>
<dbReference type="GO" id="GO:0005886">
    <property type="term" value="C:plasma membrane"/>
    <property type="evidence" value="ECO:0007669"/>
    <property type="project" value="UniProtKB-SubCell"/>
</dbReference>
<comment type="function">
    <text evidence="16">Member of the two-component regulatory system BvgS/BvgA. Phosphorylates BvgA via a four-step phosphorelay in response to environmental signals.</text>
</comment>
<evidence type="ECO:0000256" key="14">
    <source>
        <dbReference type="ARBA" id="ARBA00023026"/>
    </source>
</evidence>
<keyword evidence="4" id="KW-1003">Cell membrane</keyword>
<dbReference type="FunFam" id="1.10.287.130:FF:000002">
    <property type="entry name" value="Two-component osmosensing histidine kinase"/>
    <property type="match status" value="1"/>
</dbReference>
<dbReference type="InterPro" id="IPR008207">
    <property type="entry name" value="Sig_transdc_His_kin_Hpt_dom"/>
</dbReference>
<dbReference type="RefSeq" id="WP_133602770.1">
    <property type="nucleotide sequence ID" value="NZ_JAUFPJ010000002.1"/>
</dbReference>
<evidence type="ECO:0000256" key="21">
    <source>
        <dbReference type="PROSITE-ProRule" id="PRU00169"/>
    </source>
</evidence>
<dbReference type="Gene3D" id="3.40.50.2300">
    <property type="match status" value="1"/>
</dbReference>
<keyword evidence="10" id="KW-0418">Kinase</keyword>
<dbReference type="PROSITE" id="PS50109">
    <property type="entry name" value="HIS_KIN"/>
    <property type="match status" value="1"/>
</dbReference>
<evidence type="ECO:0000256" key="17">
    <source>
        <dbReference type="ARBA" id="ARBA00064003"/>
    </source>
</evidence>
<dbReference type="SUPFAM" id="SSF52172">
    <property type="entry name" value="CheY-like"/>
    <property type="match status" value="1"/>
</dbReference>
<dbReference type="OrthoDB" id="8577169at2"/>
<evidence type="ECO:0000256" key="1">
    <source>
        <dbReference type="ARBA" id="ARBA00000085"/>
    </source>
</evidence>
<keyword evidence="7 23" id="KW-0812">Transmembrane</keyword>
<evidence type="ECO:0000256" key="3">
    <source>
        <dbReference type="ARBA" id="ARBA00012438"/>
    </source>
</evidence>
<dbReference type="CDD" id="cd00088">
    <property type="entry name" value="HPT"/>
    <property type="match status" value="1"/>
</dbReference>
<dbReference type="PANTHER" id="PTHR45339:SF1">
    <property type="entry name" value="HYBRID SIGNAL TRANSDUCTION HISTIDINE KINASE J"/>
    <property type="match status" value="1"/>
</dbReference>
<dbReference type="InterPro" id="IPR036890">
    <property type="entry name" value="HATPase_C_sf"/>
</dbReference>
<dbReference type="PROSITE" id="PS50110">
    <property type="entry name" value="RESPONSE_REGULATORY"/>
    <property type="match status" value="1"/>
</dbReference>
<evidence type="ECO:0000256" key="13">
    <source>
        <dbReference type="ARBA" id="ARBA00023012"/>
    </source>
</evidence>
<dbReference type="CDD" id="cd16922">
    <property type="entry name" value="HATPase_EvgS-ArcB-TorS-like"/>
    <property type="match status" value="1"/>
</dbReference>
<keyword evidence="9" id="KW-0547">Nucleotide-binding</keyword>
<sequence length="750" mass="82161">MNITHSLSPRRLRQLVAGLGLLLLLVFASSGLLQSRQLELLNASRQYQDDYLVWSVFQYEVEYLKLRSLLAESLQRGDAPSAQAAAERFEIFVSRLGLIEGEHTAKVLGAHAGYRQMISDSRTLVSWADALPLDARLIQEQPELVRAMQQKLARLAPLIAELSVTASHHVAEQVNARTDLVRKQSSLSLGLTLLQCALALGLAVVVMLQLRSLARHGRRQRALSRRLRKARRAAEAGSRAKSTFLANMSHELRTPLHGLLGMLELLRESRLDDVQRLRLRAAQDSARHLLTILNDILDLSKMEAGALSIQNGPLQPARLLRELDEACHALARAKQLGLSFELDARLPPWILADATRLRQILLNLLSNAIKFTDQGQVTLRLDLGTDAQGQPRLHAQVRDSGIGMDEALLGRLFQRFSQGDDSSSRRHGGTGLGLEISRNLARAMGGDIRVSSQAGQGSCFLLDLPLHACEAPVPELDAPARATTATERPLRILVAEDHATNRLYLEAVLEQLGHKACFCSHGFEALQQFSRQDFDLVLMDLHMPVMDGYAASAAMRALPGRKGQTPIVALSADAFADSRRRALQAGMSEFLAKPLDLQALSALLERLSRQETSTPAAAPQAGKPPSSSESVPAGAQAAEFDEGVLRNLVRHLPPKKVPGLYQCFVRELPESLERLEVALLEPDTETLRATAHALKGASANLGLKGVCRAARELERAVHEGADAPVLLQTTQRLREAMERSTSLCAERGLL</sequence>
<evidence type="ECO:0000256" key="2">
    <source>
        <dbReference type="ARBA" id="ARBA00004651"/>
    </source>
</evidence>
<dbReference type="Gene3D" id="1.20.120.160">
    <property type="entry name" value="HPT domain"/>
    <property type="match status" value="1"/>
</dbReference>
<dbReference type="PRINTS" id="PR00344">
    <property type="entry name" value="BCTRLSENSOR"/>
</dbReference>
<dbReference type="Pfam" id="PF00512">
    <property type="entry name" value="HisKA"/>
    <property type="match status" value="1"/>
</dbReference>
<dbReference type="FunFam" id="3.30.565.10:FF:000010">
    <property type="entry name" value="Sensor histidine kinase RcsC"/>
    <property type="match status" value="1"/>
</dbReference>
<dbReference type="InterPro" id="IPR036097">
    <property type="entry name" value="HisK_dim/P_sf"/>
</dbReference>
<feature type="modified residue" description="4-aspartylphosphate" evidence="21">
    <location>
        <position position="540"/>
    </location>
</feature>
<dbReference type="PROSITE" id="PS50894">
    <property type="entry name" value="HPT"/>
    <property type="match status" value="1"/>
</dbReference>
<dbReference type="CDD" id="cd17546">
    <property type="entry name" value="REC_hyHK_CKI1_RcsC-like"/>
    <property type="match status" value="1"/>
</dbReference>
<evidence type="ECO:0000256" key="16">
    <source>
        <dbReference type="ARBA" id="ARBA00058004"/>
    </source>
</evidence>
<evidence type="ECO:0000256" key="11">
    <source>
        <dbReference type="ARBA" id="ARBA00022840"/>
    </source>
</evidence>
<evidence type="ECO:0000256" key="18">
    <source>
        <dbReference type="ARBA" id="ARBA00068150"/>
    </source>
</evidence>
<dbReference type="InterPro" id="IPR001789">
    <property type="entry name" value="Sig_transdc_resp-reg_receiver"/>
</dbReference>
<comment type="catalytic activity">
    <reaction evidence="1">
        <text>ATP + protein L-histidine = ADP + protein N-phospho-L-histidine.</text>
        <dbReference type="EC" id="2.7.13.3"/>
    </reaction>
</comment>
<feature type="domain" description="Histidine kinase" evidence="24">
    <location>
        <begin position="247"/>
        <end position="468"/>
    </location>
</feature>
<organism evidence="27 28">
    <name type="scientific">Roseateles asaccharophilus</name>
    <dbReference type="NCBI Taxonomy" id="582607"/>
    <lineage>
        <taxon>Bacteria</taxon>
        <taxon>Pseudomonadati</taxon>
        <taxon>Pseudomonadota</taxon>
        <taxon>Betaproteobacteria</taxon>
        <taxon>Burkholderiales</taxon>
        <taxon>Sphaerotilaceae</taxon>
        <taxon>Roseateles</taxon>
    </lineage>
</organism>
<dbReference type="SUPFAM" id="SSF55874">
    <property type="entry name" value="ATPase domain of HSP90 chaperone/DNA topoisomerase II/histidine kinase"/>
    <property type="match status" value="1"/>
</dbReference>
<evidence type="ECO:0000256" key="12">
    <source>
        <dbReference type="ARBA" id="ARBA00022989"/>
    </source>
</evidence>
<keyword evidence="28" id="KW-1185">Reference proteome</keyword>
<evidence type="ECO:0000256" key="4">
    <source>
        <dbReference type="ARBA" id="ARBA00022475"/>
    </source>
</evidence>
<keyword evidence="6" id="KW-0808">Transferase</keyword>
<dbReference type="SMART" id="SM00387">
    <property type="entry name" value="HATPase_c"/>
    <property type="match status" value="1"/>
</dbReference>
<evidence type="ECO:0000256" key="9">
    <source>
        <dbReference type="ARBA" id="ARBA00022741"/>
    </source>
</evidence>
<evidence type="ECO:0000256" key="10">
    <source>
        <dbReference type="ARBA" id="ARBA00022777"/>
    </source>
</evidence>
<gene>
    <name evidence="27" type="ORF">DFR39_102405</name>
</gene>
<feature type="domain" description="HPt" evidence="26">
    <location>
        <begin position="653"/>
        <end position="747"/>
    </location>
</feature>
<reference evidence="27 28" key="1">
    <citation type="submission" date="2019-03" db="EMBL/GenBank/DDBJ databases">
        <title>Genomic Encyclopedia of Type Strains, Phase IV (KMG-IV): sequencing the most valuable type-strain genomes for metagenomic binning, comparative biology and taxonomic classification.</title>
        <authorList>
            <person name="Goeker M."/>
        </authorList>
    </citation>
    <scope>NUCLEOTIDE SEQUENCE [LARGE SCALE GENOMIC DNA]</scope>
    <source>
        <strain evidence="27 28">DSM 25082</strain>
    </source>
</reference>
<keyword evidence="15 23" id="KW-0472">Membrane</keyword>
<evidence type="ECO:0000256" key="5">
    <source>
        <dbReference type="ARBA" id="ARBA00022553"/>
    </source>
</evidence>
<keyword evidence="14" id="KW-0843">Virulence</keyword>
<dbReference type="InterPro" id="IPR005467">
    <property type="entry name" value="His_kinase_dom"/>
</dbReference>
<dbReference type="PANTHER" id="PTHR45339">
    <property type="entry name" value="HYBRID SIGNAL TRANSDUCTION HISTIDINE KINASE J"/>
    <property type="match status" value="1"/>
</dbReference>
<feature type="modified residue" description="Phosphohistidine" evidence="20">
    <location>
        <position position="692"/>
    </location>
</feature>